<reference evidence="3" key="1">
    <citation type="submission" date="2016-03" db="EMBL/GenBank/DDBJ databases">
        <title>Characterization of Acinetobacter baumannii phage vB_AbaM_ME3.</title>
        <authorList>
            <person name="Buttimer C.T.H."/>
            <person name="Elbreki M."/>
            <person name="Coffey A."/>
        </authorList>
    </citation>
    <scope>NUCLEOTIDE SEQUENCE [LARGE SCALE GENOMIC DNA]</scope>
</reference>
<dbReference type="InterPro" id="IPR005068">
    <property type="entry name" value="Phage_lambda_Stf-r2"/>
</dbReference>
<dbReference type="GO" id="GO:0019062">
    <property type="term" value="P:virion attachment to host cell"/>
    <property type="evidence" value="ECO:0007669"/>
    <property type="project" value="InterPro"/>
</dbReference>
<accession>A0A172Q097</accession>
<gene>
    <name evidence="2" type="ORF">ME3_106</name>
</gene>
<dbReference type="Pfam" id="PF07484">
    <property type="entry name" value="Collar"/>
    <property type="match status" value="1"/>
</dbReference>
<sequence>MELKCSLQDGRGLYHVTSTQIKDWILGYFAKDTINLGNVDNTSDIDKPISTATQVALNNKLDKTTPYVMSVNTQTGNVTLTKSSVGLSNVDNTSDVNKPVSTATQAALNAKVNSTTFNTSISDINSTLSTKLDTSEKATANGVATLDENGKIPLDQIPALSSGNVVRSVTADTLTTARTFTITGDVTSPSVSFNGSANAILNVTLPNTGVTANTYGSATTIPVITYNAKGLVTSATTATIPTSSTTVSGLVMLDDTVTSGATDKAATAHAVKTAYDVANEISTNGVRLAQKGVPNGVATLDANGKIPSTQMPTTGTVIASQLATTRTLSTTGDVTLAFNFNGSANVSSTATLSNVNSNAGSFGTAKSVPTVTVDAKGRITSVVNTDIALSYSDISNKPTTLADAGITNAYTKAEVDNLINSVVDSVIPPGTIIYSASRTLPSSQFLVLKGQAISRTTFARLFSIIGTTFGAGDGSTTFNVPMCSGRFIRIWDDGAGIDPGRGFGTIQEDAFKSHYHELMISGDDNRVVPVDNAKAVANSYRNVTQAYNGNNQVVPTGSSETRPKNIALQAYIRI</sequence>
<dbReference type="EMBL" id="KU935715">
    <property type="protein sequence ID" value="AND75267.1"/>
    <property type="molecule type" value="Genomic_DNA"/>
</dbReference>
<evidence type="ECO:0000313" key="2">
    <source>
        <dbReference type="EMBL" id="AND75267.1"/>
    </source>
</evidence>
<proteinExistence type="predicted"/>
<dbReference type="GO" id="GO:0046718">
    <property type="term" value="P:symbiont entry into host cell"/>
    <property type="evidence" value="ECO:0007669"/>
    <property type="project" value="InterPro"/>
</dbReference>
<protein>
    <submittedName>
        <fullName evidence="2">Tail fiber protein</fullName>
    </submittedName>
</protein>
<dbReference type="OrthoDB" id="3294at10239"/>
<keyword evidence="3" id="KW-1185">Reference proteome</keyword>
<name>A0A172Q097_9CAUD</name>
<dbReference type="Proteomes" id="UP000225947">
    <property type="component" value="Segment"/>
</dbReference>
<dbReference type="Pfam" id="PF03406">
    <property type="entry name" value="Phage_fiber_2"/>
    <property type="match status" value="1"/>
</dbReference>
<evidence type="ECO:0000313" key="3">
    <source>
        <dbReference type="Proteomes" id="UP000225947"/>
    </source>
</evidence>
<feature type="domain" description="Phage tail collar" evidence="1">
    <location>
        <begin position="430"/>
        <end position="488"/>
    </location>
</feature>
<evidence type="ECO:0000259" key="1">
    <source>
        <dbReference type="Pfam" id="PF07484"/>
    </source>
</evidence>
<organism evidence="2 3">
    <name type="scientific">Acinetobacter phage vB_AbaM_ME3</name>
    <dbReference type="NCBI Taxonomy" id="1837876"/>
    <lineage>
        <taxon>Viruses</taxon>
        <taxon>Duplodnaviria</taxon>
        <taxon>Heunggongvirae</taxon>
        <taxon>Uroviricota</taxon>
        <taxon>Caudoviricetes</taxon>
        <taxon>Metrivirus</taxon>
        <taxon>Metrivirus ME3</taxon>
    </lineage>
</organism>
<dbReference type="InterPro" id="IPR037053">
    <property type="entry name" value="Phage_tail_collar_dom_sf"/>
</dbReference>
<dbReference type="SUPFAM" id="SSF88874">
    <property type="entry name" value="Receptor-binding domain of short tail fibre protein gp12"/>
    <property type="match status" value="1"/>
</dbReference>
<dbReference type="InterPro" id="IPR011083">
    <property type="entry name" value="Phage_tail_collar_dom"/>
</dbReference>
<dbReference type="Gene3D" id="3.90.1340.10">
    <property type="entry name" value="Phage tail collar domain"/>
    <property type="match status" value="1"/>
</dbReference>